<dbReference type="InterPro" id="IPR038109">
    <property type="entry name" value="DNA_bind_recomb_sf"/>
</dbReference>
<dbReference type="Gene3D" id="3.40.50.1390">
    <property type="entry name" value="Resolvase, N-terminal catalytic domain"/>
    <property type="match status" value="1"/>
</dbReference>
<gene>
    <name evidence="1" type="ORF">CCAX7_55240</name>
</gene>
<dbReference type="CDD" id="cd00338">
    <property type="entry name" value="Ser_Recombinase"/>
    <property type="match status" value="1"/>
</dbReference>
<dbReference type="PROSITE" id="PS51737">
    <property type="entry name" value="RECOMBINASE_DNA_BIND"/>
    <property type="match status" value="1"/>
</dbReference>
<dbReference type="InterPro" id="IPR011109">
    <property type="entry name" value="DNA_bind_recombinase_dom"/>
</dbReference>
<dbReference type="KEGG" id="ccot:CCAX7_55240"/>
<reference evidence="1 2" key="1">
    <citation type="journal article" date="2019" name="Int. J. Syst. Evol. Microbiol.">
        <title>Capsulimonas corticalis gen. nov., sp. nov., an aerobic capsulated bacterium, of a novel bacterial order, Capsulimonadales ord. nov., of the class Armatimonadia of the phylum Armatimonadetes.</title>
        <authorList>
            <person name="Li J."/>
            <person name="Kudo C."/>
            <person name="Tonouchi A."/>
        </authorList>
    </citation>
    <scope>NUCLEOTIDE SEQUENCE [LARGE SCALE GENOMIC DNA]</scope>
    <source>
        <strain evidence="1 2">AX-7</strain>
    </source>
</reference>
<organism evidence="1 2">
    <name type="scientific">Capsulimonas corticalis</name>
    <dbReference type="NCBI Taxonomy" id="2219043"/>
    <lineage>
        <taxon>Bacteria</taxon>
        <taxon>Bacillati</taxon>
        <taxon>Armatimonadota</taxon>
        <taxon>Armatimonadia</taxon>
        <taxon>Capsulimonadales</taxon>
        <taxon>Capsulimonadaceae</taxon>
        <taxon>Capsulimonas</taxon>
    </lineage>
</organism>
<dbReference type="Pfam" id="PF00239">
    <property type="entry name" value="Resolvase"/>
    <property type="match status" value="1"/>
</dbReference>
<dbReference type="AlphaFoldDB" id="A0A402D5N4"/>
<evidence type="ECO:0000313" key="1">
    <source>
        <dbReference type="EMBL" id="BDI33473.1"/>
    </source>
</evidence>
<dbReference type="OrthoDB" id="9769353at2"/>
<dbReference type="SMART" id="SM00857">
    <property type="entry name" value="Resolvase"/>
    <property type="match status" value="1"/>
</dbReference>
<dbReference type="InterPro" id="IPR036162">
    <property type="entry name" value="Resolvase-like_N_sf"/>
</dbReference>
<name>A0A402D5N4_9BACT</name>
<dbReference type="Gene3D" id="3.90.1750.20">
    <property type="entry name" value="Putative Large Serine Recombinase, Chain B, Domain 2"/>
    <property type="match status" value="1"/>
</dbReference>
<proteinExistence type="predicted"/>
<sequence length="525" mass="58937">MTTRKQVHLSFTPLRYCIYRRVSKESQVERDLSLPEQEAQQIAYVAARGGVVTHNFQDGGISAWGEKGDQRAEFQKAITCAKAGEYDVFLIHKSDRVFRYRTHAVTYKHLLKQYGVKVESVTEPWVGGDDPSEKLIEGVMECVSEFHSDNLSTELKKGIHSAAANKGRQHGPPVYGYRYAEPGVRGAGWALDDEAARWVKWIFETYVGQRAMLVDLARQLNAMKIRPPGTNGARRNVYLDGWQAQTISHMLRNIVYTGQCKLNGDVFPGAHPAIITAETFAQAQILVEARRPGKISEIDAMFAGGLLLCPHCVEAGRKSVLHTHIRSPKTGKREACYVCSVRMGMYRAKGSGLAPSQECPGFNIMEGKIRRMVIESLERIRNEGGIVELLAEHPHLAERLLEPPPLEAPSPHPDPQIIRKELDLIPTRIMALSDQNQRGYITLDQMGNAIAEIERTKTLLLEQLAIAETARPLKLLKPFDAHRLLVMIQSNQHTTEEKRAFLQDWLAGILVSADKKLVDFRIPQL</sequence>
<dbReference type="PANTHER" id="PTHR30461">
    <property type="entry name" value="DNA-INVERTASE FROM LAMBDOID PROPHAGE"/>
    <property type="match status" value="1"/>
</dbReference>
<dbReference type="InterPro" id="IPR006119">
    <property type="entry name" value="Resolv_N"/>
</dbReference>
<dbReference type="GO" id="GO:0000150">
    <property type="term" value="F:DNA strand exchange activity"/>
    <property type="evidence" value="ECO:0007669"/>
    <property type="project" value="InterPro"/>
</dbReference>
<dbReference type="InterPro" id="IPR050639">
    <property type="entry name" value="SSR_resolvase"/>
</dbReference>
<dbReference type="Proteomes" id="UP000287394">
    <property type="component" value="Chromosome"/>
</dbReference>
<dbReference type="SUPFAM" id="SSF53041">
    <property type="entry name" value="Resolvase-like"/>
    <property type="match status" value="1"/>
</dbReference>
<dbReference type="Pfam" id="PF07508">
    <property type="entry name" value="Recombinase"/>
    <property type="match status" value="1"/>
</dbReference>
<evidence type="ECO:0000313" key="2">
    <source>
        <dbReference type="Proteomes" id="UP000287394"/>
    </source>
</evidence>
<protein>
    <submittedName>
        <fullName evidence="1">Uncharacterized protein</fullName>
    </submittedName>
</protein>
<dbReference type="EMBL" id="AP025739">
    <property type="protein sequence ID" value="BDI33473.1"/>
    <property type="molecule type" value="Genomic_DNA"/>
</dbReference>
<dbReference type="GO" id="GO:0003677">
    <property type="term" value="F:DNA binding"/>
    <property type="evidence" value="ECO:0007669"/>
    <property type="project" value="InterPro"/>
</dbReference>
<accession>A0A402D5N4</accession>
<dbReference type="RefSeq" id="WP_119324782.1">
    <property type="nucleotide sequence ID" value="NZ_AP025739.1"/>
</dbReference>
<keyword evidence="2" id="KW-1185">Reference proteome</keyword>
<dbReference type="PANTHER" id="PTHR30461:SF23">
    <property type="entry name" value="DNA RECOMBINASE-RELATED"/>
    <property type="match status" value="1"/>
</dbReference>